<dbReference type="RefSeq" id="WP_248948191.1">
    <property type="nucleotide sequence ID" value="NZ_JAKILB010000001.1"/>
</dbReference>
<comment type="caution">
    <text evidence="3">The sequence shown here is derived from an EMBL/GenBank/DDBJ whole genome shotgun (WGS) entry which is preliminary data.</text>
</comment>
<evidence type="ECO:0000259" key="2">
    <source>
        <dbReference type="Pfam" id="PF00111"/>
    </source>
</evidence>
<gene>
    <name evidence="3" type="primary">yfaE</name>
    <name evidence="3" type="ORF">L2740_01500</name>
</gene>
<dbReference type="EMBL" id="JAKILB010000001">
    <property type="protein sequence ID" value="MCL1137241.1"/>
    <property type="molecule type" value="Genomic_DNA"/>
</dbReference>
<evidence type="ECO:0000313" key="3">
    <source>
        <dbReference type="EMBL" id="MCL1137241.1"/>
    </source>
</evidence>
<protein>
    <submittedName>
        <fullName evidence="3">Class I ribonucleotide reductase maintenance protein YfaE</fullName>
    </submittedName>
</protein>
<dbReference type="Pfam" id="PF00111">
    <property type="entry name" value="Fer2"/>
    <property type="match status" value="1"/>
</dbReference>
<evidence type="ECO:0000256" key="1">
    <source>
        <dbReference type="ARBA" id="ARBA00023075"/>
    </source>
</evidence>
<dbReference type="CDD" id="cd00207">
    <property type="entry name" value="fer2"/>
    <property type="match status" value="1"/>
</dbReference>
<keyword evidence="4" id="KW-1185">Reference proteome</keyword>
<name>A0A9X1ZJN3_9GAMM</name>
<dbReference type="InterPro" id="IPR001041">
    <property type="entry name" value="2Fe-2S_ferredoxin-type"/>
</dbReference>
<feature type="domain" description="2Fe-2S ferredoxin-type" evidence="2">
    <location>
        <begin position="37"/>
        <end position="95"/>
    </location>
</feature>
<accession>A0A9X1ZJN3</accession>
<dbReference type="AlphaFoldDB" id="A0A9X1ZJN3"/>
<reference evidence="3" key="1">
    <citation type="submission" date="2022-01" db="EMBL/GenBank/DDBJ databases">
        <title>Whole genome-based taxonomy of the Shewanellaceae.</title>
        <authorList>
            <person name="Martin-Rodriguez A.J."/>
        </authorList>
    </citation>
    <scope>NUCLEOTIDE SEQUENCE</scope>
    <source>
        <strain evidence="3">KCTC 23973</strain>
    </source>
</reference>
<dbReference type="NCBIfam" id="NF007985">
    <property type="entry name" value="PRK10713.1"/>
    <property type="match status" value="1"/>
</dbReference>
<dbReference type="SUPFAM" id="SSF54292">
    <property type="entry name" value="2Fe-2S ferredoxin-like"/>
    <property type="match status" value="1"/>
</dbReference>
<dbReference type="Proteomes" id="UP001139293">
    <property type="component" value="Unassembled WGS sequence"/>
</dbReference>
<dbReference type="Gene3D" id="3.10.20.30">
    <property type="match status" value="1"/>
</dbReference>
<keyword evidence="1" id="KW-0830">Ubiquinone</keyword>
<proteinExistence type="predicted"/>
<dbReference type="InterPro" id="IPR036010">
    <property type="entry name" value="2Fe-2S_ferredoxin-like_sf"/>
</dbReference>
<dbReference type="InterPro" id="IPR006058">
    <property type="entry name" value="2Fe2S_fd_BS"/>
</dbReference>
<dbReference type="GO" id="GO:0051537">
    <property type="term" value="F:2 iron, 2 sulfur cluster binding"/>
    <property type="evidence" value="ECO:0007669"/>
    <property type="project" value="InterPro"/>
</dbReference>
<dbReference type="PROSITE" id="PS00197">
    <property type="entry name" value="2FE2S_FER_1"/>
    <property type="match status" value="1"/>
</dbReference>
<dbReference type="InterPro" id="IPR012675">
    <property type="entry name" value="Beta-grasp_dom_sf"/>
</dbReference>
<organism evidence="3 4">
    <name type="scientific">Shewanella pneumatophori</name>
    <dbReference type="NCBI Taxonomy" id="314092"/>
    <lineage>
        <taxon>Bacteria</taxon>
        <taxon>Pseudomonadati</taxon>
        <taxon>Pseudomonadota</taxon>
        <taxon>Gammaproteobacteria</taxon>
        <taxon>Alteromonadales</taxon>
        <taxon>Shewanellaceae</taxon>
        <taxon>Shewanella</taxon>
    </lineage>
</organism>
<evidence type="ECO:0000313" key="4">
    <source>
        <dbReference type="Proteomes" id="UP001139293"/>
    </source>
</evidence>
<sequence>MSSQTLTFKPVNFSQASFKKAPIVSLQGMPVLLFNQQHLTLLEALEQKKVKIFSECRSGFCGQCKTKVKSGSVTYIKEPLVELEADECLPCCCIPDGDIDLALSAEGAEVVVRVATPQPTITPGVNSEVVSANTQVQD</sequence>